<dbReference type="Proteomes" id="UP000663853">
    <property type="component" value="Unassembled WGS sequence"/>
</dbReference>
<reference evidence="1" key="1">
    <citation type="submission" date="2021-01" db="EMBL/GenBank/DDBJ databases">
        <authorList>
            <person name="Kaushik A."/>
        </authorList>
    </citation>
    <scope>NUCLEOTIDE SEQUENCE</scope>
    <source>
        <strain evidence="1">AG6-10EEA</strain>
    </source>
</reference>
<accession>A0A8H3HA57</accession>
<dbReference type="AlphaFoldDB" id="A0A8H3HA57"/>
<sequence length="147" mass="15928">MFAQLTPHATPSWYQRSLSCVLHQLAQKTQGVLPPEVCTSLGEASGRVFIQESYINDMQAANPGRPISSDPLFVYNGYNSALSKLFGVLTAPGFEGTPRGQVCHNMHAHLQKILSVVHARGNDVNGLFKDPNMGKALADFANVLSAF</sequence>
<name>A0A8H3HA57_9AGAM</name>
<protein>
    <submittedName>
        <fullName evidence="1">Uncharacterized protein</fullName>
    </submittedName>
</protein>
<proteinExistence type="predicted"/>
<gene>
    <name evidence="1" type="ORF">RDB_LOCUS108218</name>
</gene>
<comment type="caution">
    <text evidence="1">The sequence shown here is derived from an EMBL/GenBank/DDBJ whole genome shotgun (WGS) entry which is preliminary data.</text>
</comment>
<evidence type="ECO:0000313" key="1">
    <source>
        <dbReference type="EMBL" id="CAE6497270.1"/>
    </source>
</evidence>
<organism evidence="1 2">
    <name type="scientific">Rhizoctonia solani</name>
    <dbReference type="NCBI Taxonomy" id="456999"/>
    <lineage>
        <taxon>Eukaryota</taxon>
        <taxon>Fungi</taxon>
        <taxon>Dikarya</taxon>
        <taxon>Basidiomycota</taxon>
        <taxon>Agaricomycotina</taxon>
        <taxon>Agaricomycetes</taxon>
        <taxon>Cantharellales</taxon>
        <taxon>Ceratobasidiaceae</taxon>
        <taxon>Rhizoctonia</taxon>
    </lineage>
</organism>
<dbReference type="EMBL" id="CAJMXA010003474">
    <property type="protein sequence ID" value="CAE6497270.1"/>
    <property type="molecule type" value="Genomic_DNA"/>
</dbReference>
<evidence type="ECO:0000313" key="2">
    <source>
        <dbReference type="Proteomes" id="UP000663853"/>
    </source>
</evidence>